<feature type="coiled-coil region" evidence="1">
    <location>
        <begin position="849"/>
        <end position="887"/>
    </location>
</feature>
<dbReference type="Gramene" id="PNW88860">
    <property type="protein sequence ID" value="PNW88860"/>
    <property type="gene ID" value="CHLRE_01g048000v5"/>
</dbReference>
<feature type="region of interest" description="Disordered" evidence="2">
    <location>
        <begin position="1417"/>
        <end position="1440"/>
    </location>
</feature>
<protein>
    <submittedName>
        <fullName evidence="3">Uncharacterized protein</fullName>
    </submittedName>
</protein>
<dbReference type="OrthoDB" id="538196at2759"/>
<proteinExistence type="predicted"/>
<dbReference type="Proteomes" id="UP000006906">
    <property type="component" value="Chromosome 1"/>
</dbReference>
<dbReference type="GO" id="GO:0012507">
    <property type="term" value="C:ER to Golgi transport vesicle membrane"/>
    <property type="evidence" value="ECO:0000318"/>
    <property type="project" value="GO_Central"/>
</dbReference>
<dbReference type="GO" id="GO:0061025">
    <property type="term" value="P:membrane fusion"/>
    <property type="evidence" value="ECO:0000318"/>
    <property type="project" value="GO_Central"/>
</dbReference>
<feature type="compositionally biased region" description="Basic and acidic residues" evidence="2">
    <location>
        <begin position="133"/>
        <end position="146"/>
    </location>
</feature>
<accession>A0A2K3E7U8</accession>
<keyword evidence="4" id="KW-1185">Reference proteome</keyword>
<dbReference type="ExpressionAtlas" id="A0A2K3E7U8">
    <property type="expression patterns" value="baseline"/>
</dbReference>
<feature type="compositionally biased region" description="Low complexity" evidence="2">
    <location>
        <begin position="1417"/>
        <end position="1426"/>
    </location>
</feature>
<dbReference type="GO" id="GO:0006886">
    <property type="term" value="P:intracellular protein transport"/>
    <property type="evidence" value="ECO:0000318"/>
    <property type="project" value="GO_Central"/>
</dbReference>
<dbReference type="GO" id="GO:0048211">
    <property type="term" value="P:Golgi vesicle docking"/>
    <property type="evidence" value="ECO:0000318"/>
    <property type="project" value="GO_Central"/>
</dbReference>
<keyword evidence="1" id="KW-0175">Coiled coil</keyword>
<dbReference type="GO" id="GO:0005783">
    <property type="term" value="C:endoplasmic reticulum"/>
    <property type="evidence" value="ECO:0000318"/>
    <property type="project" value="GO_Central"/>
</dbReference>
<organism evidence="3 4">
    <name type="scientific">Chlamydomonas reinhardtii</name>
    <name type="common">Chlamydomonas smithii</name>
    <dbReference type="NCBI Taxonomy" id="3055"/>
    <lineage>
        <taxon>Eukaryota</taxon>
        <taxon>Viridiplantae</taxon>
        <taxon>Chlorophyta</taxon>
        <taxon>core chlorophytes</taxon>
        <taxon>Chlorophyceae</taxon>
        <taxon>CS clade</taxon>
        <taxon>Chlamydomonadales</taxon>
        <taxon>Chlamydomonadaceae</taxon>
        <taxon>Chlamydomonas</taxon>
    </lineage>
</organism>
<dbReference type="KEGG" id="cre:CHLRE_01g048000v5"/>
<feature type="region of interest" description="Disordered" evidence="2">
    <location>
        <begin position="1666"/>
        <end position="1694"/>
    </location>
</feature>
<dbReference type="PANTHER" id="PTHR10013:SF0">
    <property type="entry name" value="GENERAL VESICULAR TRANSPORT FACTOR P115"/>
    <property type="match status" value="1"/>
</dbReference>
<sequence length="1818" mass="193253">MASMEALLDAGVAGPVNAGGPGEKDLLAAATAFFKWRQAALKANFRRELEGILDEVAQEEETSQRVQKQLQRTQERLDEATQAMSKVSNDHRLALVHIDQLRTQNDELFKALEAAEGASRTHAEQARAASIMHQEESKRRQDESKRAALELESAKEQNAVLVAQQQVLLEQLATRDKEVAESSSEALHHKRDAARLQEEVERLEAIARATGERAAAAEAQAAARNDQINKLYAELNTLRERYHSELSELKAARIGAAEVTRMRERMDSLQGTNDSLVAARDELRASLEGVMAKLTAAEQRLKRQAVAATMREDIIDAITTVGRELTRDSNESHMLQATTRLSSELDLALANNADLAERLTASEAVIAQQQGALRRLTEECAQKELLLRESREHRDEQHRINAELAAELQRLAAEAALGPILVLDKNGNLVPQQSPLPVPPSATAPAVSQLEAQSTAVRVILADKAFGLGALIHAIAAKPGSVQSVRAQLGECRALAEHLRAEVEDVSALLATRPFEAEELARKLPQLQDRLAKTESCMVASREDLSLKQVHAVGLEARVLQAESALRAGSSLLQGWHGLLAEVAAAEDGRLEPDVRLGLREELKTREDSLHRALLDLAATAPALLSGDPGYAGAQVAMREASNAMMELALTLGDRLVDAPATRTRVLATEALLLDRAGVLARFREVLAAAPGEIADMVERLTAIIPDVQCMGPAIEEMLRCVQHYMAAGKAEVVDVVALQGEVLMLRGLVRTKDLTIQSLEAVGTGIRTGSPTKRALKMVPLEALHAAEAARNAVAGEKAALQTRMVDQRVRLVAARHRLVNYMASLRIACETAEVFYKWRTAAAVIKAERCYEEMVAAQAEQARVEKEAEEEKARMEAEAEAMRTAHAVEVSSLNAAHEAEVTELTTKHTAEVTALTTAHAEERRITREQALQAAETRVKVLRLVMKEKAARWRELMAYSVMYHWRHRVRRQVGARQRWRKWSDRLRALEEPDNPTYRDILYGPRFTIARRLAIRRRDPGDLLTPQARTGADVARMVLKAWRGWAYMKRQLHKVDALTEALPDFIENIGNRRRLERAWLALRLWTAGCATKRAHEAIRDYENAAAEADAAKTVAESALVQLRDEQEQAAFAAADAAAQAGGLMAMGHDMGVGPGGGMYGGGMMHATEVGTQYMPNVHTVLSAGGTAPAHSAAEDAVAAAAAAGLGVSAVPINSAMQYHMLSDGGAGGGYMSLGGARTGGSGGLNMATWGDLTNAGGAMPPPAGPSEAALIAQRRLTAPGGQYGSDQEELYGRGYGRRGGRLPPSGPHSRRATGGGRPSGDGGGINRRSSSGMSAVGGLTERAERLVRAVDAIGAGVADTAALLSPRTKVLQADNSAPELGTAMDDLMERPPPISPARRIQTDGTVAIEYLNQASDGGASGAVSSPPGSPSRAQAFSGGGYAPAPAPGATLSAPVPALGYAAHSSDHLRQPQQSAPPALAGAQARVRSARTSGSGAVAAAPGSGIAAGANSVQVLLSRLPGRNRPIREEPRPLTRAVPPAWGAGGGAQQQQQQAQGSSRAYAHVGSRLHEETVSTIAKKRLNGGDSERGAANLTRLPTPPLLTAPAAPIGMLLPPRNDVPGPITNLQVERQTGGMTTLSDGHTVRVFPAADQAPVHGVWPHAPAGSVPGAAGATVNQSEQMRRRGEEWTEPLPPYVPSAPGALTTPVPTSNAAQELAALLQQQQAGLGAALLPAAKQGKIVRFERMTPPPPGQKGPLVLMAGDGEGAAATGALEATFAPQLAGSTGGAAPLPQEVAGGPVAYIQLPSPVKVSIRLPGH</sequence>
<gene>
    <name evidence="3" type="ORF">CHLRE_01g048000v5</name>
</gene>
<name>A0A2K3E7U8_CHLRE</name>
<dbReference type="PANTHER" id="PTHR10013">
    <property type="entry name" value="GENERAL VESICULAR TRANSPORT FACTOR P115"/>
    <property type="match status" value="1"/>
</dbReference>
<evidence type="ECO:0000256" key="2">
    <source>
        <dbReference type="SAM" id="MobiDB-lite"/>
    </source>
</evidence>
<feature type="region of interest" description="Disordered" evidence="2">
    <location>
        <begin position="120"/>
        <end position="146"/>
    </location>
</feature>
<feature type="region of interest" description="Disordered" evidence="2">
    <location>
        <begin position="1278"/>
        <end position="1337"/>
    </location>
</feature>
<reference evidence="3 4" key="1">
    <citation type="journal article" date="2007" name="Science">
        <title>The Chlamydomonas genome reveals the evolution of key animal and plant functions.</title>
        <authorList>
            <person name="Merchant S.S."/>
            <person name="Prochnik S.E."/>
            <person name="Vallon O."/>
            <person name="Harris E.H."/>
            <person name="Karpowicz S.J."/>
            <person name="Witman G.B."/>
            <person name="Terry A."/>
            <person name="Salamov A."/>
            <person name="Fritz-Laylin L.K."/>
            <person name="Marechal-Drouard L."/>
            <person name="Marshall W.F."/>
            <person name="Qu L.H."/>
            <person name="Nelson D.R."/>
            <person name="Sanderfoot A.A."/>
            <person name="Spalding M.H."/>
            <person name="Kapitonov V.V."/>
            <person name="Ren Q."/>
            <person name="Ferris P."/>
            <person name="Lindquist E."/>
            <person name="Shapiro H."/>
            <person name="Lucas S.M."/>
            <person name="Grimwood J."/>
            <person name="Schmutz J."/>
            <person name="Cardol P."/>
            <person name="Cerutti H."/>
            <person name="Chanfreau G."/>
            <person name="Chen C.L."/>
            <person name="Cognat V."/>
            <person name="Croft M.T."/>
            <person name="Dent R."/>
            <person name="Dutcher S."/>
            <person name="Fernandez E."/>
            <person name="Fukuzawa H."/>
            <person name="Gonzalez-Ballester D."/>
            <person name="Gonzalez-Halphen D."/>
            <person name="Hallmann A."/>
            <person name="Hanikenne M."/>
            <person name="Hippler M."/>
            <person name="Inwood W."/>
            <person name="Jabbari K."/>
            <person name="Kalanon M."/>
            <person name="Kuras R."/>
            <person name="Lefebvre P.A."/>
            <person name="Lemaire S.D."/>
            <person name="Lobanov A.V."/>
            <person name="Lohr M."/>
            <person name="Manuell A."/>
            <person name="Meier I."/>
            <person name="Mets L."/>
            <person name="Mittag M."/>
            <person name="Mittelmeier T."/>
            <person name="Moroney J.V."/>
            <person name="Moseley J."/>
            <person name="Napoli C."/>
            <person name="Nedelcu A.M."/>
            <person name="Niyogi K."/>
            <person name="Novoselov S.V."/>
            <person name="Paulsen I.T."/>
            <person name="Pazour G."/>
            <person name="Purton S."/>
            <person name="Ral J.P."/>
            <person name="Riano-Pachon D.M."/>
            <person name="Riekhof W."/>
            <person name="Rymarquis L."/>
            <person name="Schroda M."/>
            <person name="Stern D."/>
            <person name="Umen J."/>
            <person name="Willows R."/>
            <person name="Wilson N."/>
            <person name="Zimmer S.L."/>
            <person name="Allmer J."/>
            <person name="Balk J."/>
            <person name="Bisova K."/>
            <person name="Chen C.J."/>
            <person name="Elias M."/>
            <person name="Gendler K."/>
            <person name="Hauser C."/>
            <person name="Lamb M.R."/>
            <person name="Ledford H."/>
            <person name="Long J.C."/>
            <person name="Minagawa J."/>
            <person name="Page M.D."/>
            <person name="Pan J."/>
            <person name="Pootakham W."/>
            <person name="Roje S."/>
            <person name="Rose A."/>
            <person name="Stahlberg E."/>
            <person name="Terauchi A.M."/>
            <person name="Yang P."/>
            <person name="Ball S."/>
            <person name="Bowler C."/>
            <person name="Dieckmann C.L."/>
            <person name="Gladyshev V.N."/>
            <person name="Green P."/>
            <person name="Jorgensen R."/>
            <person name="Mayfield S."/>
            <person name="Mueller-Roeber B."/>
            <person name="Rajamani S."/>
            <person name="Sayre R.T."/>
            <person name="Brokstein P."/>
            <person name="Dubchak I."/>
            <person name="Goodstein D."/>
            <person name="Hornick L."/>
            <person name="Huang Y.W."/>
            <person name="Jhaveri J."/>
            <person name="Luo Y."/>
            <person name="Martinez D."/>
            <person name="Ngau W.C."/>
            <person name="Otillar B."/>
            <person name="Poliakov A."/>
            <person name="Porter A."/>
            <person name="Szajkowski L."/>
            <person name="Werner G."/>
            <person name="Zhou K."/>
            <person name="Grigoriev I.V."/>
            <person name="Rokhsar D.S."/>
            <person name="Grossman A.R."/>
        </authorList>
    </citation>
    <scope>NUCLEOTIDE SEQUENCE [LARGE SCALE GENOMIC DNA]</scope>
    <source>
        <strain evidence="4">CC-503</strain>
    </source>
</reference>
<dbReference type="OMA" id="VRFERMT"/>
<feature type="compositionally biased region" description="Gly residues" evidence="2">
    <location>
        <begin position="1313"/>
        <end position="1325"/>
    </location>
</feature>
<dbReference type="GO" id="GO:0005795">
    <property type="term" value="C:Golgi stack"/>
    <property type="evidence" value="ECO:0000318"/>
    <property type="project" value="GO_Central"/>
</dbReference>
<dbReference type="InterPro" id="IPR024095">
    <property type="entry name" value="Vesicle_P115"/>
</dbReference>
<evidence type="ECO:0000256" key="1">
    <source>
        <dbReference type="SAM" id="Coils"/>
    </source>
</evidence>
<feature type="coiled-coil region" evidence="1">
    <location>
        <begin position="186"/>
        <end position="252"/>
    </location>
</feature>
<dbReference type="InParanoid" id="A0A2K3E7U8"/>
<dbReference type="EMBL" id="CM008962">
    <property type="protein sequence ID" value="PNW88860.1"/>
    <property type="molecule type" value="Genomic_DNA"/>
</dbReference>
<feature type="coiled-coil region" evidence="1">
    <location>
        <begin position="366"/>
        <end position="414"/>
    </location>
</feature>
<dbReference type="GeneID" id="5715695"/>
<evidence type="ECO:0000313" key="4">
    <source>
        <dbReference type="Proteomes" id="UP000006906"/>
    </source>
</evidence>
<evidence type="ECO:0000313" key="3">
    <source>
        <dbReference type="EMBL" id="PNW88860.1"/>
    </source>
</evidence>
<dbReference type="GO" id="GO:0006888">
    <property type="term" value="P:endoplasmic reticulum to Golgi vesicle-mediated transport"/>
    <property type="evidence" value="ECO:0000318"/>
    <property type="project" value="GO_Central"/>
</dbReference>
<dbReference type="RefSeq" id="XP_042928827.1">
    <property type="nucleotide sequence ID" value="XM_043058913.1"/>
</dbReference>